<gene>
    <name evidence="3" type="ORF">FA10DRAFT_82606</name>
</gene>
<sequence>MALFFTRRALLNIVLIVAAVQLVLAESAPTYTPPRPDPSLPLSKLPDARPPVQNRTFTSRLVEAELERVASRIGDKALRRLWLNCYPNSLDTTVAWHDADAKQKDLAKAFPRSFFVTGDITASWLRDSASQMNPYLPLLNSTAGQNATNEDWEKLYRLALGLVYMQSQFVLTDPFANSFGPPDSATGIPHEKNSAVDPKNPDRDYFYPPAPGTQGTYQPYPPSNTSSQKIGNDGVYLWESKWEVDSLGNFFRLQVDLAKWSGRADFVGNDIWKRAAGLALEALKAQMRGTEEERSALDSATKGATAEGAKQRPARFPAKQKLLQKTKRDVVLSHDWERRFKPLVGGLYRFQRLARTSTETRSETGLGEPGARIGMVKSAFRPSDDATMLPFFVPGNALLAVNLQGLSDLLVAHPATEADQQLALIQSTAHDMAQEIRASIQTNAIKPRPDLLGDVYAYEVDGYGSAYYIDDANIPSLLSLPYLGFLESKDETYQRTRSMVLSSKTNKYFFSGSQGAGIGGPHVGWGYAWPMSRIMQILTSTATPEKKEAFAFLRASTAGTGLMHESINVNNVTDFTRSWFGWVNGLFGEAVLSVVDGPDAGALLGADAYKGK</sequence>
<accession>A0A316YTH8</accession>
<dbReference type="InParanoid" id="A0A316YTH8"/>
<dbReference type="Gene3D" id="1.50.10.10">
    <property type="match status" value="1"/>
</dbReference>
<dbReference type="PIRSF" id="PIRSF028846">
    <property type="entry name" value="UCP028846"/>
    <property type="match status" value="1"/>
</dbReference>
<dbReference type="EMBL" id="KZ819635">
    <property type="protein sequence ID" value="PWN92084.1"/>
    <property type="molecule type" value="Genomic_DNA"/>
</dbReference>
<proteinExistence type="predicted"/>
<dbReference type="STRING" id="215250.A0A316YTH8"/>
<reference evidence="3" key="1">
    <citation type="journal article" date="2018" name="Mol. Biol. Evol.">
        <title>Broad Genomic Sampling Reveals a Smut Pathogenic Ancestry of the Fungal Clade Ustilaginomycotina.</title>
        <authorList>
            <person name="Kijpornyongpan T."/>
            <person name="Mondo S.J."/>
            <person name="Barry K."/>
            <person name="Sandor L."/>
            <person name="Lee J."/>
            <person name="Lipzen A."/>
            <person name="Pangilinan J."/>
            <person name="LaButti K."/>
            <person name="Hainaut M."/>
            <person name="Henrissat B."/>
            <person name="Grigoriev I.V."/>
            <person name="Spatafora J.W."/>
            <person name="Aime M.C."/>
        </authorList>
    </citation>
    <scope>NUCLEOTIDE SEQUENCE [LARGE SCALE GENOMIC DNA]</scope>
    <source>
        <strain evidence="3">MCA 4198</strain>
    </source>
</reference>
<evidence type="ECO:0000256" key="2">
    <source>
        <dbReference type="SAM" id="SignalP"/>
    </source>
</evidence>
<dbReference type="PANTHER" id="PTHR31047">
    <property type="entry name" value="MEIOTICALLY UP-REGULATED GENE 157 PROTEIN"/>
    <property type="match status" value="1"/>
</dbReference>
<dbReference type="RefSeq" id="XP_025379282.1">
    <property type="nucleotide sequence ID" value="XM_025525730.1"/>
</dbReference>
<protein>
    <recommendedName>
        <fullName evidence="5">DUF1237-domain-containing protein</fullName>
    </recommendedName>
</protein>
<keyword evidence="4" id="KW-1185">Reference proteome</keyword>
<evidence type="ECO:0000313" key="4">
    <source>
        <dbReference type="Proteomes" id="UP000245768"/>
    </source>
</evidence>
<name>A0A316YTH8_9BASI</name>
<dbReference type="GO" id="GO:0005975">
    <property type="term" value="P:carbohydrate metabolic process"/>
    <property type="evidence" value="ECO:0007669"/>
    <property type="project" value="InterPro"/>
</dbReference>
<dbReference type="GO" id="GO:0003824">
    <property type="term" value="F:catalytic activity"/>
    <property type="evidence" value="ECO:0007669"/>
    <property type="project" value="UniProtKB-ARBA"/>
</dbReference>
<feature type="region of interest" description="Disordered" evidence="1">
    <location>
        <begin position="181"/>
        <end position="201"/>
    </location>
</feature>
<evidence type="ECO:0008006" key="5">
    <source>
        <dbReference type="Google" id="ProtNLM"/>
    </source>
</evidence>
<dbReference type="OrthoDB" id="7771656at2759"/>
<dbReference type="PANTHER" id="PTHR31047:SF0">
    <property type="entry name" value="MEIOTICALLY UP-REGULATED GENE 157 PROTEIN"/>
    <property type="match status" value="1"/>
</dbReference>
<dbReference type="GeneID" id="37047646"/>
<dbReference type="InterPro" id="IPR008313">
    <property type="entry name" value="GH125"/>
</dbReference>
<dbReference type="InterPro" id="IPR008928">
    <property type="entry name" value="6-hairpin_glycosidase_sf"/>
</dbReference>
<feature type="compositionally biased region" description="Basic and acidic residues" evidence="1">
    <location>
        <begin position="189"/>
        <end position="201"/>
    </location>
</feature>
<dbReference type="SUPFAM" id="SSF48208">
    <property type="entry name" value="Six-hairpin glycosidases"/>
    <property type="match status" value="1"/>
</dbReference>
<feature type="region of interest" description="Disordered" evidence="1">
    <location>
        <begin position="291"/>
        <end position="315"/>
    </location>
</feature>
<feature type="signal peptide" evidence="2">
    <location>
        <begin position="1"/>
        <end position="25"/>
    </location>
</feature>
<dbReference type="Proteomes" id="UP000245768">
    <property type="component" value="Unassembled WGS sequence"/>
</dbReference>
<dbReference type="Pfam" id="PF06824">
    <property type="entry name" value="Glyco_hydro_125"/>
    <property type="match status" value="1"/>
</dbReference>
<evidence type="ECO:0000256" key="1">
    <source>
        <dbReference type="SAM" id="MobiDB-lite"/>
    </source>
</evidence>
<dbReference type="AlphaFoldDB" id="A0A316YTH8"/>
<evidence type="ECO:0000313" key="3">
    <source>
        <dbReference type="EMBL" id="PWN92084.1"/>
    </source>
</evidence>
<dbReference type="SMART" id="SM01149">
    <property type="entry name" value="DUF1237"/>
    <property type="match status" value="1"/>
</dbReference>
<keyword evidence="2" id="KW-0732">Signal</keyword>
<feature type="region of interest" description="Disordered" evidence="1">
    <location>
        <begin position="30"/>
        <end position="52"/>
    </location>
</feature>
<dbReference type="InterPro" id="IPR012341">
    <property type="entry name" value="6hp_glycosidase-like_sf"/>
</dbReference>
<organism evidence="3 4">
    <name type="scientific">Acaromyces ingoldii</name>
    <dbReference type="NCBI Taxonomy" id="215250"/>
    <lineage>
        <taxon>Eukaryota</taxon>
        <taxon>Fungi</taxon>
        <taxon>Dikarya</taxon>
        <taxon>Basidiomycota</taxon>
        <taxon>Ustilaginomycotina</taxon>
        <taxon>Exobasidiomycetes</taxon>
        <taxon>Exobasidiales</taxon>
        <taxon>Cryptobasidiaceae</taxon>
        <taxon>Acaromyces</taxon>
    </lineage>
</organism>
<feature type="chain" id="PRO_5016407767" description="DUF1237-domain-containing protein" evidence="2">
    <location>
        <begin position="26"/>
        <end position="612"/>
    </location>
</feature>